<feature type="transmembrane region" description="Helical" evidence="1">
    <location>
        <begin position="146"/>
        <end position="165"/>
    </location>
</feature>
<keyword evidence="1" id="KW-1133">Transmembrane helix</keyword>
<dbReference type="Pfam" id="PF00892">
    <property type="entry name" value="EamA"/>
    <property type="match status" value="2"/>
</dbReference>
<gene>
    <name evidence="3" type="ORF">VSVS05_02488</name>
</gene>
<feature type="domain" description="EamA" evidence="2">
    <location>
        <begin position="149"/>
        <end position="270"/>
    </location>
</feature>
<protein>
    <submittedName>
        <fullName evidence="3">S-adenosylmethionine uptake transporter</fullName>
    </submittedName>
</protein>
<keyword evidence="1" id="KW-0472">Membrane</keyword>
<dbReference type="EMBL" id="CP016414">
    <property type="protein sequence ID" value="ANU37566.1"/>
    <property type="molecule type" value="Genomic_DNA"/>
</dbReference>
<organism evidence="3 4">
    <name type="scientific">Vibrio scophthalmi</name>
    <dbReference type="NCBI Taxonomy" id="45658"/>
    <lineage>
        <taxon>Bacteria</taxon>
        <taxon>Pseudomonadati</taxon>
        <taxon>Pseudomonadota</taxon>
        <taxon>Gammaproteobacteria</taxon>
        <taxon>Vibrionales</taxon>
        <taxon>Vibrionaceae</taxon>
        <taxon>Vibrio</taxon>
    </lineage>
</organism>
<dbReference type="PANTHER" id="PTHR22911">
    <property type="entry name" value="ACYL-MALONYL CONDENSING ENZYME-RELATED"/>
    <property type="match status" value="1"/>
</dbReference>
<feature type="transmembrane region" description="Helical" evidence="1">
    <location>
        <begin position="177"/>
        <end position="197"/>
    </location>
</feature>
<evidence type="ECO:0000259" key="2">
    <source>
        <dbReference type="Pfam" id="PF00892"/>
    </source>
</evidence>
<sequence length="286" mass="31055">MNWSITTIAITLLVVGNLAASLSDVAVKMLEGGISTFQYVFLRQLFSVLIVLPLWLKQSKLQRALTAPAIITIRALLIIIGSGCMMIAVTHLPLATANAIFYAAPLLMLPLSVLLLKEIPPWGKALSTMIGFIGVLIVLRPSQFHWAGYFALGTAITLALFNLLARKLPAQQTVITALFWTSLISLPITALLAYLTWQPLDWQALLLVACSAGLILLYNGLAVKAYKAAPAGQIALAEYSGLVFVVLLGVWGFNEIPDSMTALGILLIIVPLLPLKELTQRRKRDL</sequence>
<feature type="transmembrane region" description="Helical" evidence="1">
    <location>
        <begin position="95"/>
        <end position="115"/>
    </location>
</feature>
<feature type="domain" description="EamA" evidence="2">
    <location>
        <begin position="8"/>
        <end position="139"/>
    </location>
</feature>
<accession>A0A1C7FC99</accession>
<dbReference type="STRING" id="45658.VSVS12_00501"/>
<dbReference type="SUPFAM" id="SSF103481">
    <property type="entry name" value="Multidrug resistance efflux transporter EmrE"/>
    <property type="match status" value="2"/>
</dbReference>
<proteinExistence type="predicted"/>
<feature type="transmembrane region" description="Helical" evidence="1">
    <location>
        <begin position="259"/>
        <end position="275"/>
    </location>
</feature>
<dbReference type="PATRIC" id="fig|45658.7.peg.2442"/>
<dbReference type="GO" id="GO:0016020">
    <property type="term" value="C:membrane"/>
    <property type="evidence" value="ECO:0007669"/>
    <property type="project" value="InterPro"/>
</dbReference>
<dbReference type="InterPro" id="IPR000620">
    <property type="entry name" value="EamA_dom"/>
</dbReference>
<evidence type="ECO:0000313" key="3">
    <source>
        <dbReference type="EMBL" id="ANU37566.1"/>
    </source>
</evidence>
<dbReference type="Proteomes" id="UP000092528">
    <property type="component" value="Chromosome 1"/>
</dbReference>
<keyword evidence="1" id="KW-0812">Transmembrane</keyword>
<evidence type="ECO:0000256" key="1">
    <source>
        <dbReference type="SAM" id="Phobius"/>
    </source>
</evidence>
<dbReference type="AlphaFoldDB" id="A0A1C7FC99"/>
<keyword evidence="4" id="KW-1185">Reference proteome</keyword>
<evidence type="ECO:0000313" key="4">
    <source>
        <dbReference type="Proteomes" id="UP000092528"/>
    </source>
</evidence>
<dbReference type="InterPro" id="IPR037185">
    <property type="entry name" value="EmrE-like"/>
</dbReference>
<feature type="transmembrane region" description="Helical" evidence="1">
    <location>
        <begin position="203"/>
        <end position="222"/>
    </location>
</feature>
<feature type="transmembrane region" description="Helical" evidence="1">
    <location>
        <begin position="234"/>
        <end position="253"/>
    </location>
</feature>
<feature type="transmembrane region" description="Helical" evidence="1">
    <location>
        <begin position="37"/>
        <end position="56"/>
    </location>
</feature>
<dbReference type="RefSeq" id="WP_065545759.1">
    <property type="nucleotide sequence ID" value="NZ_CP016414.1"/>
</dbReference>
<name>A0A1C7FC99_9VIBR</name>
<feature type="transmembrane region" description="Helical" evidence="1">
    <location>
        <begin position="68"/>
        <end position="89"/>
    </location>
</feature>
<reference evidence="3 4" key="1">
    <citation type="submission" date="2016-07" db="EMBL/GenBank/DDBJ databases">
        <title>Genome sequencing of Vibrio scophthalmi strain VS-05, an isolated from Paralichthys olivaceus.</title>
        <authorList>
            <person name="Han H.-J."/>
        </authorList>
    </citation>
    <scope>NUCLEOTIDE SEQUENCE [LARGE SCALE GENOMIC DNA]</scope>
    <source>
        <strain evidence="3 4">VS-05</strain>
    </source>
</reference>
<dbReference type="PANTHER" id="PTHR22911:SF103">
    <property type="entry name" value="BLR2811 PROTEIN"/>
    <property type="match status" value="1"/>
</dbReference>
<feature type="transmembrane region" description="Helical" evidence="1">
    <location>
        <begin position="122"/>
        <end position="140"/>
    </location>
</feature>